<feature type="region of interest" description="Disordered" evidence="3">
    <location>
        <begin position="503"/>
        <end position="527"/>
    </location>
</feature>
<dbReference type="Proteomes" id="UP000559182">
    <property type="component" value="Unassembled WGS sequence"/>
</dbReference>
<dbReference type="InterPro" id="IPR025110">
    <property type="entry name" value="AMP-bd_C"/>
</dbReference>
<dbReference type="PANTHER" id="PTHR43767">
    <property type="entry name" value="LONG-CHAIN-FATTY-ACID--COA LIGASE"/>
    <property type="match status" value="1"/>
</dbReference>
<dbReference type="Gene3D" id="3.40.50.12780">
    <property type="entry name" value="N-terminal domain of ligase-like"/>
    <property type="match status" value="1"/>
</dbReference>
<evidence type="ECO:0000259" key="4">
    <source>
        <dbReference type="Pfam" id="PF00501"/>
    </source>
</evidence>
<dbReference type="Pfam" id="PF00501">
    <property type="entry name" value="AMP-binding"/>
    <property type="match status" value="1"/>
</dbReference>
<evidence type="ECO:0000256" key="2">
    <source>
        <dbReference type="ARBA" id="ARBA00022598"/>
    </source>
</evidence>
<reference evidence="6 7" key="1">
    <citation type="submission" date="2020-08" db="EMBL/GenBank/DDBJ databases">
        <title>Sequencing the genomes of 1000 actinobacteria strains.</title>
        <authorList>
            <person name="Klenk H.-P."/>
        </authorList>
    </citation>
    <scope>NUCLEOTIDE SEQUENCE [LARGE SCALE GENOMIC DNA]</scope>
    <source>
        <strain evidence="6 7">DSM 105369</strain>
    </source>
</reference>
<evidence type="ECO:0000313" key="7">
    <source>
        <dbReference type="Proteomes" id="UP000559182"/>
    </source>
</evidence>
<dbReference type="PANTHER" id="PTHR43767:SF1">
    <property type="entry name" value="NONRIBOSOMAL PEPTIDE SYNTHASE PES1 (EUROFUNG)-RELATED"/>
    <property type="match status" value="1"/>
</dbReference>
<dbReference type="RefSeq" id="WP_183321154.1">
    <property type="nucleotide sequence ID" value="NZ_JACHVQ010000002.1"/>
</dbReference>
<evidence type="ECO:0000256" key="3">
    <source>
        <dbReference type="SAM" id="MobiDB-lite"/>
    </source>
</evidence>
<sequence>MSEDGVLTLGRWLADRGRVTPDRVAIDCPGCRVTYRELDERSARLAERMRAAGIHHGDRVATLSSNNADHVVAFFACARAGFVLVPLCWRLTPAELAYQLDDSGPVLVLTDGSHAPLAEAAVDAAASYPPRVRLGADGIEREVPHVATPANREPVEDTDPLLLIYTSGSTGRPKGALLSHGNCFWTNLSLSRTAGMTGDDVVLAILPQYHVGGWNVQPLLAWWCGATVVMPDGFDAGEALRLIAEKGVTTMMGVPATYQFLAEHADFADTDLSGLRLALVGGAPMPEGLLRTWLDRGVQLTQGYGLTEAAPNVLCLPPEDVVRRLGWAGKPYPHVETALADPATGELLDGPAEGELLVRGPNVFIGYHGRPDATAQTMIGDWLRTGDIAERDADGYYRLRGRLKDMYVSGGENVYPAEVESVLDDHPDIVEAAVIGVPDARWGEVGYAVVTPREGSGLDERAVRAHCRRSLASFKVPAHVSFVTALPRSAIGKLDKLTLRTMCDPGEGVGSSRSAGSRSERLEDAGS</sequence>
<dbReference type="InterPro" id="IPR000873">
    <property type="entry name" value="AMP-dep_synth/lig_dom"/>
</dbReference>
<dbReference type="PROSITE" id="PS00455">
    <property type="entry name" value="AMP_BINDING"/>
    <property type="match status" value="1"/>
</dbReference>
<comment type="similarity">
    <text evidence="1">Belongs to the ATP-dependent AMP-binding enzyme family.</text>
</comment>
<dbReference type="SUPFAM" id="SSF56801">
    <property type="entry name" value="Acetyl-CoA synthetase-like"/>
    <property type="match status" value="1"/>
</dbReference>
<dbReference type="AlphaFoldDB" id="A0A839N646"/>
<dbReference type="InterPro" id="IPR042099">
    <property type="entry name" value="ANL_N_sf"/>
</dbReference>
<dbReference type="EC" id="6.2.1.-" evidence="6"/>
<proteinExistence type="inferred from homology"/>
<keyword evidence="7" id="KW-1185">Reference proteome</keyword>
<evidence type="ECO:0000259" key="5">
    <source>
        <dbReference type="Pfam" id="PF13193"/>
    </source>
</evidence>
<dbReference type="InterPro" id="IPR020845">
    <property type="entry name" value="AMP-binding_CS"/>
</dbReference>
<evidence type="ECO:0000313" key="6">
    <source>
        <dbReference type="EMBL" id="MBB2892747.1"/>
    </source>
</evidence>
<organism evidence="6 7">
    <name type="scientific">Flexivirga oryzae</name>
    <dbReference type="NCBI Taxonomy" id="1794944"/>
    <lineage>
        <taxon>Bacteria</taxon>
        <taxon>Bacillati</taxon>
        <taxon>Actinomycetota</taxon>
        <taxon>Actinomycetes</taxon>
        <taxon>Micrococcales</taxon>
        <taxon>Dermacoccaceae</taxon>
        <taxon>Flexivirga</taxon>
    </lineage>
</organism>
<accession>A0A839N646</accession>
<dbReference type="Gene3D" id="3.30.300.30">
    <property type="match status" value="1"/>
</dbReference>
<dbReference type="EMBL" id="JACHVQ010000002">
    <property type="protein sequence ID" value="MBB2892747.1"/>
    <property type="molecule type" value="Genomic_DNA"/>
</dbReference>
<feature type="domain" description="AMP-binding enzyme C-terminal" evidence="5">
    <location>
        <begin position="418"/>
        <end position="493"/>
    </location>
</feature>
<dbReference type="InterPro" id="IPR045851">
    <property type="entry name" value="AMP-bd_C_sf"/>
</dbReference>
<protein>
    <submittedName>
        <fullName evidence="6">Fatty-acyl-CoA synthase</fullName>
        <ecNumber evidence="6">6.2.1.-</ecNumber>
    </submittedName>
</protein>
<feature type="domain" description="AMP-dependent synthetase/ligase" evidence="4">
    <location>
        <begin position="15"/>
        <end position="368"/>
    </location>
</feature>
<dbReference type="InterPro" id="IPR050237">
    <property type="entry name" value="ATP-dep_AMP-bd_enzyme"/>
</dbReference>
<evidence type="ECO:0000256" key="1">
    <source>
        <dbReference type="ARBA" id="ARBA00006432"/>
    </source>
</evidence>
<dbReference type="Pfam" id="PF13193">
    <property type="entry name" value="AMP-binding_C"/>
    <property type="match status" value="1"/>
</dbReference>
<keyword evidence="2 6" id="KW-0436">Ligase</keyword>
<name>A0A839N646_9MICO</name>
<comment type="caution">
    <text evidence="6">The sequence shown here is derived from an EMBL/GenBank/DDBJ whole genome shotgun (WGS) entry which is preliminary data.</text>
</comment>
<gene>
    <name evidence="6" type="ORF">FHU39_002765</name>
</gene>
<dbReference type="CDD" id="cd17631">
    <property type="entry name" value="FACL_FadD13-like"/>
    <property type="match status" value="1"/>
</dbReference>
<dbReference type="GO" id="GO:0016878">
    <property type="term" value="F:acid-thiol ligase activity"/>
    <property type="evidence" value="ECO:0007669"/>
    <property type="project" value="UniProtKB-ARBA"/>
</dbReference>
<feature type="compositionally biased region" description="Basic and acidic residues" evidence="3">
    <location>
        <begin position="518"/>
        <end position="527"/>
    </location>
</feature>
<dbReference type="FunFam" id="3.30.300.30:FF:000008">
    <property type="entry name" value="2,3-dihydroxybenzoate-AMP ligase"/>
    <property type="match status" value="1"/>
</dbReference>